<keyword evidence="3" id="KW-1185">Reference proteome</keyword>
<dbReference type="PANTHER" id="PTHR14119:SF3">
    <property type="entry name" value="ISOCHORISMATASE DOMAIN-CONTAINING PROTEIN 2"/>
    <property type="match status" value="1"/>
</dbReference>
<sequence length="178" mass="19503">MITTENSGLLIVDVQGKLALQAHDSSVLLSNLAILIQGAKLLSIPIVWVEQLPEKLGITHPDIAQHLPGSALAKSSFSIWGDDKIRSEIEHLNRRNWIVAGIECHVCVYQSVRDLLKMHYSVHVVSDGVSSRALANKEIGLQAMQGAGAKMTSTEMVLFELQKKAEGDAFKQLIKLVK</sequence>
<feature type="domain" description="Isochorismatase-like" evidence="1">
    <location>
        <begin position="8"/>
        <end position="155"/>
    </location>
</feature>
<dbReference type="AlphaFoldDB" id="R4YTL8"/>
<evidence type="ECO:0000313" key="3">
    <source>
        <dbReference type="Proteomes" id="UP000032749"/>
    </source>
</evidence>
<proteinExistence type="predicted"/>
<dbReference type="OrthoDB" id="9796958at2"/>
<keyword evidence="2" id="KW-0378">Hydrolase</keyword>
<dbReference type="STRING" id="698738.OLEAN_C29420"/>
<dbReference type="EMBL" id="FO203512">
    <property type="protein sequence ID" value="CCK77118.1"/>
    <property type="molecule type" value="Genomic_DNA"/>
</dbReference>
<organism evidence="2 3">
    <name type="scientific">Oleispira antarctica RB-8</name>
    <dbReference type="NCBI Taxonomy" id="698738"/>
    <lineage>
        <taxon>Bacteria</taxon>
        <taxon>Pseudomonadati</taxon>
        <taxon>Pseudomonadota</taxon>
        <taxon>Gammaproteobacteria</taxon>
        <taxon>Oceanospirillales</taxon>
        <taxon>Oceanospirillaceae</taxon>
        <taxon>Oleispira</taxon>
    </lineage>
</organism>
<name>R4YTL8_OLEAN</name>
<dbReference type="PANTHER" id="PTHR14119">
    <property type="entry name" value="HYDROLASE"/>
    <property type="match status" value="1"/>
</dbReference>
<dbReference type="GO" id="GO:0016787">
    <property type="term" value="F:hydrolase activity"/>
    <property type="evidence" value="ECO:0007669"/>
    <property type="project" value="UniProtKB-KW"/>
</dbReference>
<gene>
    <name evidence="2" type="ORF">OLEAN_C29420</name>
</gene>
<reference evidence="2 3" key="1">
    <citation type="journal article" date="2013" name="Nat. Commun.">
        <title>Genome sequence and functional genomic analysis of the oil-degrading bacterium Oleispira antarctica.</title>
        <authorList>
            <person name="Kube M."/>
            <person name="Chernikova T.N."/>
            <person name="Al-Ramahi Y."/>
            <person name="Beloqui A."/>
            <person name="Lopez-Cortez N."/>
            <person name="Guazzaroni M.E."/>
            <person name="Heipieper H.J."/>
            <person name="Klages S."/>
            <person name="Kotsyurbenko O.R."/>
            <person name="Langer I."/>
            <person name="Nechitaylo T.Y."/>
            <person name="Lunsdorf H."/>
            <person name="Fernandez M."/>
            <person name="Juarez S."/>
            <person name="Ciordia S."/>
            <person name="Singer A."/>
            <person name="Kagan O."/>
            <person name="Egorova O."/>
            <person name="Petit P.A."/>
            <person name="Stogios P."/>
            <person name="Kim Y."/>
            <person name="Tchigvintsev A."/>
            <person name="Flick R."/>
            <person name="Denaro R."/>
            <person name="Genovese M."/>
            <person name="Albar J.P."/>
            <person name="Reva O.N."/>
            <person name="Martinez-Gomariz M."/>
            <person name="Tran H."/>
            <person name="Ferrer M."/>
            <person name="Savchenko A."/>
            <person name="Yakunin A.F."/>
            <person name="Yakimov M.M."/>
            <person name="Golyshina O.V."/>
            <person name="Reinhardt R."/>
            <person name="Golyshin P.N."/>
        </authorList>
    </citation>
    <scope>NUCLEOTIDE SEQUENCE [LARGE SCALE GENOMIC DNA]</scope>
</reference>
<dbReference type="PATRIC" id="fig|698738.3.peg.3056"/>
<dbReference type="Gene3D" id="3.40.50.850">
    <property type="entry name" value="Isochorismatase-like"/>
    <property type="match status" value="1"/>
</dbReference>
<dbReference type="InterPro" id="IPR036380">
    <property type="entry name" value="Isochorismatase-like_sf"/>
</dbReference>
<accession>R4YTL8</accession>
<dbReference type="KEGG" id="oai:OLEAN_C29420"/>
<evidence type="ECO:0000259" key="1">
    <source>
        <dbReference type="Pfam" id="PF00857"/>
    </source>
</evidence>
<protein>
    <submittedName>
        <fullName evidence="2">Hypothetical isochorismatase hydrolase family protein</fullName>
    </submittedName>
</protein>
<dbReference type="InterPro" id="IPR050993">
    <property type="entry name" value="Isochorismatase_domain"/>
</dbReference>
<dbReference type="SUPFAM" id="SSF52499">
    <property type="entry name" value="Isochorismatase-like hydrolases"/>
    <property type="match status" value="1"/>
</dbReference>
<dbReference type="Pfam" id="PF00857">
    <property type="entry name" value="Isochorismatase"/>
    <property type="match status" value="1"/>
</dbReference>
<dbReference type="HOGENOM" id="CLU_066901_0_1_6"/>
<dbReference type="InterPro" id="IPR000868">
    <property type="entry name" value="Isochorismatase-like_dom"/>
</dbReference>
<evidence type="ECO:0000313" key="2">
    <source>
        <dbReference type="EMBL" id="CCK77118.1"/>
    </source>
</evidence>
<dbReference type="Proteomes" id="UP000032749">
    <property type="component" value="Chromosome"/>
</dbReference>